<dbReference type="EMBL" id="KT734862">
    <property type="protein sequence ID" value="ALF51515.1"/>
    <property type="molecule type" value="Genomic_DNA"/>
</dbReference>
<dbReference type="KEGG" id="vg:26642044"/>
<accession>A0A0N9ERA0</accession>
<name>A0A0N9ERA0_9CAUD</name>
<dbReference type="GeneID" id="26642044"/>
<reference evidence="1 2" key="1">
    <citation type="journal article" date="2016" name="Genome Announc.">
        <title>Genome Sequences of Pseudomonas oryzihabitans Phage POR1 and Pseudomonas aeruginosa Phage PAE1.</title>
        <authorList>
            <person name="Dyson Z.A."/>
            <person name="Seviour R.J."/>
            <person name="Tucci J."/>
            <person name="Petrovski S."/>
        </authorList>
    </citation>
    <scope>NUCLEOTIDE SEQUENCE [LARGE SCALE GENOMIC DNA]</scope>
</reference>
<dbReference type="Proteomes" id="UP000204629">
    <property type="component" value="Segment"/>
</dbReference>
<dbReference type="SUPFAM" id="SSF53955">
    <property type="entry name" value="Lysozyme-like"/>
    <property type="match status" value="1"/>
</dbReference>
<dbReference type="InterPro" id="IPR023346">
    <property type="entry name" value="Lysozyme-like_dom_sf"/>
</dbReference>
<evidence type="ECO:0000313" key="2">
    <source>
        <dbReference type="Proteomes" id="UP000204629"/>
    </source>
</evidence>
<keyword evidence="2" id="KW-1185">Reference proteome</keyword>
<evidence type="ECO:0000313" key="1">
    <source>
        <dbReference type="EMBL" id="ALF51515.1"/>
    </source>
</evidence>
<gene>
    <name evidence="1" type="ORF">PAE1_15</name>
</gene>
<dbReference type="OrthoDB" id="6787at10239"/>
<dbReference type="Gene3D" id="1.10.530.10">
    <property type="match status" value="1"/>
</dbReference>
<sequence length="241" mass="27508">MGKSLIHFAFAVLCWAFGSVALAQDARTFVPSGAKVYAPVLVEKQKAVWPQAPEPWTLAGLVEQESCISLTHSRCWNPRAELRTHREYGFGFGQVTVAYRPDGSERMNVFNELRNAHASLRDWTWENRYDPGFQLTAIVEMNRSLWRRIAANPGATVTDQWAFVLSSYNGGAAGVLQDRRLCSNTRGCDPARWFGHVERTSLKSRVPQPGYGNRSWYEINRSHVRNVLTIRRAKYQAFWRT</sequence>
<protein>
    <submittedName>
        <fullName evidence="1">Putative endolysin</fullName>
    </submittedName>
</protein>
<proteinExistence type="predicted"/>
<organism evidence="1 2">
    <name type="scientific">Pseudomonas phage PAE1</name>
    <dbReference type="NCBI Taxonomy" id="1718273"/>
    <lineage>
        <taxon>Viruses</taxon>
        <taxon>Duplodnaviria</taxon>
        <taxon>Heunggongvirae</taxon>
        <taxon>Uroviricota</taxon>
        <taxon>Caudoviricetes</taxon>
        <taxon>Mesyanzhinovviridae</taxon>
        <taxon>Rabinowitzvirinae</taxon>
        <taxon>Yuavirus</taxon>
        <taxon>Yuavirus PAE1</taxon>
        <taxon>Pseudomonas virus PAE1</taxon>
    </lineage>
</organism>
<dbReference type="RefSeq" id="YP_009215706.1">
    <property type="nucleotide sequence ID" value="NC_028980.1"/>
</dbReference>